<comment type="caution">
    <text evidence="7">Lacks conserved residue(s) required for the propagation of feature annotation.</text>
</comment>
<evidence type="ECO:0000256" key="5">
    <source>
        <dbReference type="ARBA" id="ARBA00022989"/>
    </source>
</evidence>
<keyword evidence="7" id="KW-0997">Cell inner membrane</keyword>
<evidence type="ECO:0000313" key="10">
    <source>
        <dbReference type="Proteomes" id="UP000251186"/>
    </source>
</evidence>
<keyword evidence="5 7" id="KW-1133">Transmembrane helix</keyword>
<dbReference type="InterPro" id="IPR049177">
    <property type="entry name" value="MgtC_SapB_SrpB_YhiD_N"/>
</dbReference>
<evidence type="ECO:0000259" key="8">
    <source>
        <dbReference type="Pfam" id="PF02308"/>
    </source>
</evidence>
<protein>
    <recommendedName>
        <fullName evidence="7">Protein MgtC</fullName>
    </recommendedName>
</protein>
<evidence type="ECO:0000256" key="7">
    <source>
        <dbReference type="RuleBase" id="RU365041"/>
    </source>
</evidence>
<feature type="domain" description="MgtC/SapB/SrpB/YhiD N-terminal" evidence="8">
    <location>
        <begin position="2"/>
        <end position="68"/>
    </location>
</feature>
<organism evidence="9 10">
    <name type="scientific">Brevundimonas vesicularis</name>
    <name type="common">Pseudomonas vesicularis</name>
    <dbReference type="NCBI Taxonomy" id="41276"/>
    <lineage>
        <taxon>Bacteria</taxon>
        <taxon>Pseudomonadati</taxon>
        <taxon>Pseudomonadota</taxon>
        <taxon>Alphaproteobacteria</taxon>
        <taxon>Caulobacterales</taxon>
        <taxon>Caulobacteraceae</taxon>
        <taxon>Brevundimonas</taxon>
    </lineage>
</organism>
<reference evidence="9 10" key="1">
    <citation type="submission" date="2018-06" db="EMBL/GenBank/DDBJ databases">
        <authorList>
            <consortium name="Pathogen Informatics"/>
            <person name="Doyle S."/>
        </authorList>
    </citation>
    <scope>NUCLEOTIDE SEQUENCE [LARGE SCALE GENOMIC DNA]</scope>
    <source>
        <strain evidence="9 10">NCTC11166</strain>
    </source>
</reference>
<evidence type="ECO:0000313" key="9">
    <source>
        <dbReference type="EMBL" id="SPU51706.1"/>
    </source>
</evidence>
<keyword evidence="6 7" id="KW-0472">Membrane</keyword>
<evidence type="ECO:0000256" key="4">
    <source>
        <dbReference type="ARBA" id="ARBA00022692"/>
    </source>
</evidence>
<dbReference type="GO" id="GO:0005886">
    <property type="term" value="C:plasma membrane"/>
    <property type="evidence" value="ECO:0007669"/>
    <property type="project" value="UniProtKB-SubCell"/>
</dbReference>
<evidence type="ECO:0000256" key="1">
    <source>
        <dbReference type="ARBA" id="ARBA00004651"/>
    </source>
</evidence>
<evidence type="ECO:0000256" key="3">
    <source>
        <dbReference type="ARBA" id="ARBA00022475"/>
    </source>
</evidence>
<dbReference type="AlphaFoldDB" id="A0A2X1CZ20"/>
<dbReference type="InterPro" id="IPR003416">
    <property type="entry name" value="MgtC/SapB/SrpB/YhiD_fam"/>
</dbReference>
<dbReference type="PANTHER" id="PTHR33778:SF1">
    <property type="entry name" value="MAGNESIUM TRANSPORTER YHID-RELATED"/>
    <property type="match status" value="1"/>
</dbReference>
<evidence type="ECO:0000256" key="2">
    <source>
        <dbReference type="ARBA" id="ARBA00009298"/>
    </source>
</evidence>
<evidence type="ECO:0000256" key="6">
    <source>
        <dbReference type="ARBA" id="ARBA00023136"/>
    </source>
</evidence>
<feature type="transmembrane region" description="Helical" evidence="7">
    <location>
        <begin position="33"/>
        <end position="65"/>
    </location>
</feature>
<sequence length="156" mass="16655">MAHGVLTGIGFLCAGVIFRTGFSIHGLTTAASLWITSAIGILFGSGLYALGTAATVVTALILIGLRLISGRLPARTVVDAEVCWERREASPEPAIEAALKAIDAGARHDRFELIDGKTVRRTWRLKAAEESQLKRLAEQLCAIPGVVAYSLDPRDD</sequence>
<keyword evidence="4 7" id="KW-0812">Transmembrane</keyword>
<keyword evidence="3" id="KW-1003">Cell membrane</keyword>
<proteinExistence type="inferred from homology"/>
<comment type="subcellular location">
    <subcellularLocation>
        <location evidence="7">Cell inner membrane</location>
        <topology evidence="7">Multi-pass membrane protein</topology>
    </subcellularLocation>
    <subcellularLocation>
        <location evidence="1">Cell membrane</location>
        <topology evidence="1">Multi-pass membrane protein</topology>
    </subcellularLocation>
</comment>
<gene>
    <name evidence="9" type="ORF">NCTC11166_00013</name>
</gene>
<dbReference type="Pfam" id="PF02308">
    <property type="entry name" value="MgtC"/>
    <property type="match status" value="1"/>
</dbReference>
<dbReference type="PANTHER" id="PTHR33778">
    <property type="entry name" value="PROTEIN MGTC"/>
    <property type="match status" value="1"/>
</dbReference>
<comment type="similarity">
    <text evidence="2 7">Belongs to the MgtC/SapB family.</text>
</comment>
<dbReference type="EMBL" id="UAQP01000005">
    <property type="protein sequence ID" value="SPU51706.1"/>
    <property type="molecule type" value="Genomic_DNA"/>
</dbReference>
<name>A0A2X1CZ20_BREVE</name>
<accession>A0A2X1CZ20</accession>
<dbReference type="Proteomes" id="UP000251186">
    <property type="component" value="Unassembled WGS sequence"/>
</dbReference>